<reference evidence="2 3" key="1">
    <citation type="journal article" date="2023" name="Plants (Basel)">
        <title>Bridging the Gap: Combining Genomics and Transcriptomics Approaches to Understand Stylosanthes scabra, an Orphan Legume from the Brazilian Caatinga.</title>
        <authorList>
            <person name="Ferreira-Neto J.R.C."/>
            <person name="da Silva M.D."/>
            <person name="Binneck E."/>
            <person name="de Melo N.F."/>
            <person name="da Silva R.H."/>
            <person name="de Melo A.L.T.M."/>
            <person name="Pandolfi V."/>
            <person name="Bustamante F.O."/>
            <person name="Brasileiro-Vidal A.C."/>
            <person name="Benko-Iseppon A.M."/>
        </authorList>
    </citation>
    <scope>NUCLEOTIDE SEQUENCE [LARGE SCALE GENOMIC DNA]</scope>
    <source>
        <tissue evidence="2">Leaves</tissue>
    </source>
</reference>
<accession>A0ABU6VDI1</accession>
<evidence type="ECO:0000313" key="2">
    <source>
        <dbReference type="EMBL" id="MED6171249.1"/>
    </source>
</evidence>
<gene>
    <name evidence="2" type="ORF">PIB30_039073</name>
</gene>
<organism evidence="2 3">
    <name type="scientific">Stylosanthes scabra</name>
    <dbReference type="NCBI Taxonomy" id="79078"/>
    <lineage>
        <taxon>Eukaryota</taxon>
        <taxon>Viridiplantae</taxon>
        <taxon>Streptophyta</taxon>
        <taxon>Embryophyta</taxon>
        <taxon>Tracheophyta</taxon>
        <taxon>Spermatophyta</taxon>
        <taxon>Magnoliopsida</taxon>
        <taxon>eudicotyledons</taxon>
        <taxon>Gunneridae</taxon>
        <taxon>Pentapetalae</taxon>
        <taxon>rosids</taxon>
        <taxon>fabids</taxon>
        <taxon>Fabales</taxon>
        <taxon>Fabaceae</taxon>
        <taxon>Papilionoideae</taxon>
        <taxon>50 kb inversion clade</taxon>
        <taxon>dalbergioids sensu lato</taxon>
        <taxon>Dalbergieae</taxon>
        <taxon>Pterocarpus clade</taxon>
        <taxon>Stylosanthes</taxon>
    </lineage>
</organism>
<evidence type="ECO:0000313" key="3">
    <source>
        <dbReference type="Proteomes" id="UP001341840"/>
    </source>
</evidence>
<evidence type="ECO:0000256" key="1">
    <source>
        <dbReference type="SAM" id="MobiDB-lite"/>
    </source>
</evidence>
<protein>
    <submittedName>
        <fullName evidence="2">Uncharacterized protein</fullName>
    </submittedName>
</protein>
<name>A0ABU6VDI1_9FABA</name>
<dbReference type="Proteomes" id="UP001341840">
    <property type="component" value="Unassembled WGS sequence"/>
</dbReference>
<dbReference type="EMBL" id="JASCZI010151239">
    <property type="protein sequence ID" value="MED6171249.1"/>
    <property type="molecule type" value="Genomic_DNA"/>
</dbReference>
<proteinExistence type="predicted"/>
<feature type="region of interest" description="Disordered" evidence="1">
    <location>
        <begin position="1"/>
        <end position="39"/>
    </location>
</feature>
<keyword evidence="3" id="KW-1185">Reference proteome</keyword>
<sequence>MARRGQKRSTANGGRNGKLHRRDKEIIEVSSSVHDNTKKQTTVEENANQIGDKEAAFTVAVQEMTTAVTSLTKMFDQQTSPVFPAFNGISPPYYHHPLGLRGGSIRPMPPFPHMPKPIPTQENSFVTNNISETKRIMSKLTNCSDKTKSTPDKTKSTKSTLGTPIDGYYIHYKSPSSVRLPEKIDGPKIPQASGYWLPTVFRPPENMNLSVEEIAAAAYIFGPNMSDEKVRTTDDSIFGEARPHTSLGMLHQLSKLEPAPEKSKIYGVRIPNPWIPSTDKAPKLQ</sequence>
<comment type="caution">
    <text evidence="2">The sequence shown here is derived from an EMBL/GenBank/DDBJ whole genome shotgun (WGS) entry which is preliminary data.</text>
</comment>